<sequence>MSEVLPMPSFGDLFTDTRGGDRTMRVSYHDERGTVVVSLWLGPVCRGSFRLAVGDVRRLATTLNEIMLSVDSVATAGPSSDGPAPDAEVSDPETAGVGAEKSAVPSIDRPDEVTGAVDSTRLTSLPRLRVA</sequence>
<keyword evidence="3" id="KW-1185">Reference proteome</keyword>
<dbReference type="EMBL" id="JBHSPR010000054">
    <property type="protein sequence ID" value="MFC6021996.1"/>
    <property type="molecule type" value="Genomic_DNA"/>
</dbReference>
<protein>
    <submittedName>
        <fullName evidence="2">Uncharacterized protein</fullName>
    </submittedName>
</protein>
<dbReference type="RefSeq" id="WP_377430976.1">
    <property type="nucleotide sequence ID" value="NZ_JBHSPR010000054.1"/>
</dbReference>
<organism evidence="2 3">
    <name type="scientific">Plantactinospora solaniradicis</name>
    <dbReference type="NCBI Taxonomy" id="1723736"/>
    <lineage>
        <taxon>Bacteria</taxon>
        <taxon>Bacillati</taxon>
        <taxon>Actinomycetota</taxon>
        <taxon>Actinomycetes</taxon>
        <taxon>Micromonosporales</taxon>
        <taxon>Micromonosporaceae</taxon>
        <taxon>Plantactinospora</taxon>
    </lineage>
</organism>
<feature type="region of interest" description="Disordered" evidence="1">
    <location>
        <begin position="73"/>
        <end position="131"/>
    </location>
</feature>
<gene>
    <name evidence="2" type="ORF">ACFP2T_38265</name>
</gene>
<dbReference type="Proteomes" id="UP001596203">
    <property type="component" value="Unassembled WGS sequence"/>
</dbReference>
<accession>A0ABW1KJU1</accession>
<reference evidence="3" key="1">
    <citation type="journal article" date="2019" name="Int. J. Syst. Evol. Microbiol.">
        <title>The Global Catalogue of Microorganisms (GCM) 10K type strain sequencing project: providing services to taxonomists for standard genome sequencing and annotation.</title>
        <authorList>
            <consortium name="The Broad Institute Genomics Platform"/>
            <consortium name="The Broad Institute Genome Sequencing Center for Infectious Disease"/>
            <person name="Wu L."/>
            <person name="Ma J."/>
        </authorList>
    </citation>
    <scope>NUCLEOTIDE SEQUENCE [LARGE SCALE GENOMIC DNA]</scope>
    <source>
        <strain evidence="3">ZS-35-S2</strain>
    </source>
</reference>
<evidence type="ECO:0000256" key="1">
    <source>
        <dbReference type="SAM" id="MobiDB-lite"/>
    </source>
</evidence>
<evidence type="ECO:0000313" key="2">
    <source>
        <dbReference type="EMBL" id="MFC6021996.1"/>
    </source>
</evidence>
<proteinExistence type="predicted"/>
<evidence type="ECO:0000313" key="3">
    <source>
        <dbReference type="Proteomes" id="UP001596203"/>
    </source>
</evidence>
<name>A0ABW1KJU1_9ACTN</name>
<comment type="caution">
    <text evidence="2">The sequence shown here is derived from an EMBL/GenBank/DDBJ whole genome shotgun (WGS) entry which is preliminary data.</text>
</comment>